<dbReference type="RefSeq" id="WP_311361273.1">
    <property type="nucleotide sequence ID" value="NZ_JAVRIE010000002.1"/>
</dbReference>
<protein>
    <submittedName>
        <fullName evidence="2">Uncharacterized protein</fullName>
    </submittedName>
</protein>
<evidence type="ECO:0000256" key="1">
    <source>
        <dbReference type="SAM" id="Phobius"/>
    </source>
</evidence>
<evidence type="ECO:0000313" key="2">
    <source>
        <dbReference type="EMBL" id="MDT0582514.1"/>
    </source>
</evidence>
<feature type="transmembrane region" description="Helical" evidence="1">
    <location>
        <begin position="176"/>
        <end position="199"/>
    </location>
</feature>
<feature type="transmembrane region" description="Helical" evidence="1">
    <location>
        <begin position="211"/>
        <end position="231"/>
    </location>
</feature>
<keyword evidence="3" id="KW-1185">Reference proteome</keyword>
<feature type="transmembrane region" description="Helical" evidence="1">
    <location>
        <begin position="125"/>
        <end position="144"/>
    </location>
</feature>
<keyword evidence="1" id="KW-0812">Transmembrane</keyword>
<accession>A0AAW8R199</accession>
<feature type="transmembrane region" description="Helical" evidence="1">
    <location>
        <begin position="20"/>
        <end position="45"/>
    </location>
</feature>
<dbReference type="AlphaFoldDB" id="A0AAW8R199"/>
<feature type="transmembrane region" description="Helical" evidence="1">
    <location>
        <begin position="51"/>
        <end position="75"/>
    </location>
</feature>
<dbReference type="Proteomes" id="UP001249020">
    <property type="component" value="Unassembled WGS sequence"/>
</dbReference>
<sequence length="281" mass="32626">MTRKTKRFIQNNRQLYRFFIGFMFFMGPIAGAAMLFFAPLLGYLFVTAEGFWVHLGLSAIIAAFSLILVQFYFIYWQSSELQFLHLNMNQKAAFLAHLKALIQRSLIFHFMILAAFYRIDVDLKSALFVILAYSIFIAMFYWRYRTYLGNQNRFQETLSAYVFMFAQKIRFVRIKIVLLLMSSGGWLRLLLVFGTYALLFKLANSRIAWEYSIGIGLTLLLLNLFFVRQTFKLILSNIQRTEMFWLTLGPAVLASLYLKAKMFSIALAVINLLIIVVATSA</sequence>
<feature type="transmembrane region" description="Helical" evidence="1">
    <location>
        <begin position="264"/>
        <end position="280"/>
    </location>
</feature>
<name>A0AAW8R199_9ALTE</name>
<organism evidence="2 3">
    <name type="scientific">Brumicola blandensis</name>
    <dbReference type="NCBI Taxonomy" id="3075611"/>
    <lineage>
        <taxon>Bacteria</taxon>
        <taxon>Pseudomonadati</taxon>
        <taxon>Pseudomonadota</taxon>
        <taxon>Gammaproteobacteria</taxon>
        <taxon>Alteromonadales</taxon>
        <taxon>Alteromonadaceae</taxon>
        <taxon>Brumicola</taxon>
    </lineage>
</organism>
<dbReference type="EMBL" id="JAVRIE010000002">
    <property type="protein sequence ID" value="MDT0582514.1"/>
    <property type="molecule type" value="Genomic_DNA"/>
</dbReference>
<comment type="caution">
    <text evidence="2">The sequence shown here is derived from an EMBL/GenBank/DDBJ whole genome shotgun (WGS) entry which is preliminary data.</text>
</comment>
<proteinExistence type="predicted"/>
<gene>
    <name evidence="2" type="ORF">RM544_08175</name>
</gene>
<reference evidence="2 3" key="1">
    <citation type="submission" date="2023-09" db="EMBL/GenBank/DDBJ databases">
        <authorList>
            <person name="Rey-Velasco X."/>
        </authorList>
    </citation>
    <scope>NUCLEOTIDE SEQUENCE [LARGE SCALE GENOMIC DNA]</scope>
    <source>
        <strain evidence="2 3">W409</strain>
    </source>
</reference>
<keyword evidence="1" id="KW-0472">Membrane</keyword>
<evidence type="ECO:0000313" key="3">
    <source>
        <dbReference type="Proteomes" id="UP001249020"/>
    </source>
</evidence>
<keyword evidence="1" id="KW-1133">Transmembrane helix</keyword>
<feature type="transmembrane region" description="Helical" evidence="1">
    <location>
        <begin position="96"/>
        <end position="119"/>
    </location>
</feature>